<dbReference type="Pfam" id="PF01432">
    <property type="entry name" value="Peptidase_M3"/>
    <property type="match status" value="2"/>
</dbReference>
<feature type="domain" description="Peptidase M3A/M3B catalytic" evidence="8">
    <location>
        <begin position="310"/>
        <end position="554"/>
    </location>
</feature>
<keyword evidence="3 6" id="KW-0378">Hydrolase</keyword>
<sequence length="570" mass="66691">MNRQYSPLPQSSETFEQLQWTQIEPWYRELIATPLSDETLEAWLKQWSLLSALVSETNTWLEIATTRDTADETVSQRRQRFLDEIFTYVQPFEQQIKQQLLDSGLHPAELTIPLSKLRADAQLFRSDNIPLLNEEKKLGETYMSINGSQIAQWEGKEVPISSLLSIIQSPDRERRKQAWKTFQARKSEDYVAINEVWRQSVQIRQQIARNAGYNNYRDYRWQQLYRFDYTPTDCKMLHEAVERVVVPLAVRLAEKRRQLLGVETLRPWDLTVNARTSAEPRTIRDIEKHLRQCARMFGQIDPALGSYFTNMIKERCFDLDERPDKAPGGYNAILDVKQLPFIFGHAMNIQDILYLCCHEAGHAFHAFEARHLPYLHQRSETMIPIEFGEVASTSMEYIGAMHLASSGICTEQEAHAIRLQHLEETIRDLTRMMRGDAFQHWVYEYPEQAVEPEAVGQKWVELGRRFEPYLDWRELESFNSHGWQHTLHFFLVPFYYIVYAFATIGALQVWRNYIRDPKAAIRRYRYALSLGATHSLPDLYTAAGAKFAFDTETLQDVVQFITAQITELEM</sequence>
<dbReference type="PANTHER" id="PTHR11804">
    <property type="entry name" value="PROTEASE M3 THIMET OLIGOPEPTIDASE-RELATED"/>
    <property type="match status" value="1"/>
</dbReference>
<evidence type="ECO:0000256" key="6">
    <source>
        <dbReference type="RuleBase" id="RU003435"/>
    </source>
</evidence>
<dbReference type="CDD" id="cd09606">
    <property type="entry name" value="M3B_PepF"/>
    <property type="match status" value="1"/>
</dbReference>
<keyword evidence="7" id="KW-0812">Transmembrane</keyword>
<dbReference type="GO" id="GO:0004222">
    <property type="term" value="F:metalloendopeptidase activity"/>
    <property type="evidence" value="ECO:0007669"/>
    <property type="project" value="InterPro"/>
</dbReference>
<dbReference type="GO" id="GO:0046872">
    <property type="term" value="F:metal ion binding"/>
    <property type="evidence" value="ECO:0007669"/>
    <property type="project" value="UniProtKB-UniRule"/>
</dbReference>
<evidence type="ECO:0000256" key="3">
    <source>
        <dbReference type="ARBA" id="ARBA00022801"/>
    </source>
</evidence>
<dbReference type="Gene3D" id="1.10.1370.30">
    <property type="match status" value="1"/>
</dbReference>
<evidence type="ECO:0000256" key="4">
    <source>
        <dbReference type="ARBA" id="ARBA00022833"/>
    </source>
</evidence>
<name>A0A401ZAQ6_9CHLR</name>
<dbReference type="SUPFAM" id="SSF55486">
    <property type="entry name" value="Metalloproteases ('zincins'), catalytic domain"/>
    <property type="match status" value="1"/>
</dbReference>
<dbReference type="PANTHER" id="PTHR11804:SF48">
    <property type="entry name" value="PUTATIVE-RELATED"/>
    <property type="match status" value="1"/>
</dbReference>
<keyword evidence="2 6" id="KW-0479">Metal-binding</keyword>
<proteinExistence type="inferred from homology"/>
<keyword evidence="7" id="KW-1133">Transmembrane helix</keyword>
<accession>A0A401ZAQ6</accession>
<evidence type="ECO:0000256" key="2">
    <source>
        <dbReference type="ARBA" id="ARBA00022723"/>
    </source>
</evidence>
<keyword evidence="1 6" id="KW-0645">Protease</keyword>
<gene>
    <name evidence="9" type="ORF">KDAU_12150</name>
</gene>
<feature type="domain" description="Peptidase M3A/M3B catalytic" evidence="8">
    <location>
        <begin position="167"/>
        <end position="271"/>
    </location>
</feature>
<organism evidence="9 10">
    <name type="scientific">Dictyobacter aurantiacus</name>
    <dbReference type="NCBI Taxonomy" id="1936993"/>
    <lineage>
        <taxon>Bacteria</taxon>
        <taxon>Bacillati</taxon>
        <taxon>Chloroflexota</taxon>
        <taxon>Ktedonobacteria</taxon>
        <taxon>Ktedonobacterales</taxon>
        <taxon>Dictyobacteraceae</taxon>
        <taxon>Dictyobacter</taxon>
    </lineage>
</organism>
<dbReference type="OrthoDB" id="9762795at2"/>
<dbReference type="GO" id="GO:0006508">
    <property type="term" value="P:proteolysis"/>
    <property type="evidence" value="ECO:0007669"/>
    <property type="project" value="UniProtKB-KW"/>
</dbReference>
<reference evidence="10" key="1">
    <citation type="submission" date="2018-12" db="EMBL/GenBank/DDBJ databases">
        <title>Tengunoibacter tsumagoiensis gen. nov., sp. nov., Dictyobacter kobayashii sp. nov., D. alpinus sp. nov., and D. joshuensis sp. nov. and description of Dictyobacteraceae fam. nov. within the order Ktedonobacterales isolated from Tengu-no-mugimeshi.</title>
        <authorList>
            <person name="Wang C.M."/>
            <person name="Zheng Y."/>
            <person name="Sakai Y."/>
            <person name="Toyoda A."/>
            <person name="Minakuchi Y."/>
            <person name="Abe K."/>
            <person name="Yokota A."/>
            <person name="Yabe S."/>
        </authorList>
    </citation>
    <scope>NUCLEOTIDE SEQUENCE [LARGE SCALE GENOMIC DNA]</scope>
    <source>
        <strain evidence="10">S-27</strain>
    </source>
</reference>
<dbReference type="GO" id="GO:0006518">
    <property type="term" value="P:peptide metabolic process"/>
    <property type="evidence" value="ECO:0007669"/>
    <property type="project" value="TreeGrafter"/>
</dbReference>
<evidence type="ECO:0000313" key="10">
    <source>
        <dbReference type="Proteomes" id="UP000287224"/>
    </source>
</evidence>
<comment type="similarity">
    <text evidence="6">Belongs to the peptidase M3 family.</text>
</comment>
<comment type="cofactor">
    <cofactor evidence="6">
        <name>Zn(2+)</name>
        <dbReference type="ChEBI" id="CHEBI:29105"/>
    </cofactor>
    <text evidence="6">Binds 1 zinc ion.</text>
</comment>
<keyword evidence="10" id="KW-1185">Reference proteome</keyword>
<evidence type="ECO:0000256" key="1">
    <source>
        <dbReference type="ARBA" id="ARBA00022670"/>
    </source>
</evidence>
<keyword evidence="5 6" id="KW-0482">Metalloprotease</keyword>
<evidence type="ECO:0000256" key="5">
    <source>
        <dbReference type="ARBA" id="ARBA00023049"/>
    </source>
</evidence>
<evidence type="ECO:0000313" key="9">
    <source>
        <dbReference type="EMBL" id="GCE03886.1"/>
    </source>
</evidence>
<dbReference type="AlphaFoldDB" id="A0A401ZAQ6"/>
<keyword evidence="7" id="KW-0472">Membrane</keyword>
<evidence type="ECO:0000256" key="7">
    <source>
        <dbReference type="SAM" id="Phobius"/>
    </source>
</evidence>
<dbReference type="InterPro" id="IPR045090">
    <property type="entry name" value="Pept_M3A_M3B"/>
</dbReference>
<feature type="transmembrane region" description="Helical" evidence="7">
    <location>
        <begin position="487"/>
        <end position="510"/>
    </location>
</feature>
<dbReference type="InterPro" id="IPR001567">
    <property type="entry name" value="Pept_M3A_M3B_dom"/>
</dbReference>
<dbReference type="RefSeq" id="WP_126595109.1">
    <property type="nucleotide sequence ID" value="NZ_BIFQ01000001.1"/>
</dbReference>
<protein>
    <submittedName>
        <fullName evidence="9">Oligoendopeptidase F</fullName>
    </submittedName>
</protein>
<evidence type="ECO:0000259" key="8">
    <source>
        <dbReference type="Pfam" id="PF01432"/>
    </source>
</evidence>
<dbReference type="Proteomes" id="UP000287224">
    <property type="component" value="Unassembled WGS sequence"/>
</dbReference>
<keyword evidence="4 6" id="KW-0862">Zinc</keyword>
<dbReference type="EMBL" id="BIFQ01000001">
    <property type="protein sequence ID" value="GCE03886.1"/>
    <property type="molecule type" value="Genomic_DNA"/>
</dbReference>
<comment type="caution">
    <text evidence="9">The sequence shown here is derived from an EMBL/GenBank/DDBJ whole genome shotgun (WGS) entry which is preliminary data.</text>
</comment>